<keyword evidence="5" id="KW-0227">DNA damage</keyword>
<dbReference type="Pfam" id="PF00717">
    <property type="entry name" value="Peptidase_S24"/>
    <property type="match status" value="1"/>
</dbReference>
<feature type="domain" description="LexA repressor DNA-binding" evidence="14">
    <location>
        <begin position="4"/>
        <end position="66"/>
    </location>
</feature>
<dbReference type="InterPro" id="IPR036286">
    <property type="entry name" value="LexA/Signal_pep-like_sf"/>
</dbReference>
<reference evidence="16" key="1">
    <citation type="journal article" date="2014" name="Front. Microbiol.">
        <title>High frequency of phylogenetically diverse reductive dehalogenase-homologous genes in deep subseafloor sedimentary metagenomes.</title>
        <authorList>
            <person name="Kawai M."/>
            <person name="Futagami T."/>
            <person name="Toyoda A."/>
            <person name="Takaki Y."/>
            <person name="Nishi S."/>
            <person name="Hori S."/>
            <person name="Arai W."/>
            <person name="Tsubouchi T."/>
            <person name="Morono Y."/>
            <person name="Uchiyama I."/>
            <person name="Ito T."/>
            <person name="Fujiyama A."/>
            <person name="Inagaki F."/>
            <person name="Takami H."/>
        </authorList>
    </citation>
    <scope>NUCLEOTIDE SEQUENCE</scope>
    <source>
        <strain evidence="16">Expedition CK06-06</strain>
    </source>
</reference>
<dbReference type="GO" id="GO:0003677">
    <property type="term" value="F:DNA binding"/>
    <property type="evidence" value="ECO:0007669"/>
    <property type="project" value="UniProtKB-KW"/>
</dbReference>
<evidence type="ECO:0000256" key="10">
    <source>
        <dbReference type="ARBA" id="ARBA00023163"/>
    </source>
</evidence>
<evidence type="ECO:0000256" key="4">
    <source>
        <dbReference type="ARBA" id="ARBA00022705"/>
    </source>
</evidence>
<dbReference type="GO" id="GO:0004252">
    <property type="term" value="F:serine-type endopeptidase activity"/>
    <property type="evidence" value="ECO:0007669"/>
    <property type="project" value="InterPro"/>
</dbReference>
<keyword evidence="6" id="KW-0378">Hydrolase</keyword>
<dbReference type="EMBL" id="BART01000174">
    <property type="protein sequence ID" value="GAG66636.1"/>
    <property type="molecule type" value="Genomic_DNA"/>
</dbReference>
<dbReference type="InterPro" id="IPR036388">
    <property type="entry name" value="WH-like_DNA-bd_sf"/>
</dbReference>
<evidence type="ECO:0000313" key="16">
    <source>
        <dbReference type="EMBL" id="GAH25040.1"/>
    </source>
</evidence>
<keyword evidence="11" id="KW-0234">DNA repair</keyword>
<keyword evidence="8" id="KW-0805">Transcription regulation</keyword>
<evidence type="ECO:0000256" key="5">
    <source>
        <dbReference type="ARBA" id="ARBA00022763"/>
    </source>
</evidence>
<dbReference type="SUPFAM" id="SSF51306">
    <property type="entry name" value="LexA/Signal peptidase"/>
    <property type="match status" value="1"/>
</dbReference>
<keyword evidence="7" id="KW-0068">Autocatalytic cleavage</keyword>
<dbReference type="InterPro" id="IPR006197">
    <property type="entry name" value="Peptidase_S24_LexA"/>
</dbReference>
<dbReference type="InterPro" id="IPR039418">
    <property type="entry name" value="LexA-like"/>
</dbReference>
<evidence type="ECO:0008006" key="17">
    <source>
        <dbReference type="Google" id="ProtNLM"/>
    </source>
</evidence>
<dbReference type="InterPro" id="IPR011991">
    <property type="entry name" value="ArsR-like_HTH"/>
</dbReference>
<dbReference type="CDD" id="cd00090">
    <property type="entry name" value="HTH_ARSR"/>
    <property type="match status" value="1"/>
</dbReference>
<dbReference type="GO" id="GO:0006260">
    <property type="term" value="P:DNA replication"/>
    <property type="evidence" value="ECO:0007669"/>
    <property type="project" value="UniProtKB-KW"/>
</dbReference>
<evidence type="ECO:0000256" key="9">
    <source>
        <dbReference type="ARBA" id="ARBA00023125"/>
    </source>
</evidence>
<evidence type="ECO:0000256" key="3">
    <source>
        <dbReference type="ARBA" id="ARBA00022491"/>
    </source>
</evidence>
<dbReference type="GO" id="GO:0006281">
    <property type="term" value="P:DNA repair"/>
    <property type="evidence" value="ECO:0007669"/>
    <property type="project" value="UniProtKB-KW"/>
</dbReference>
<evidence type="ECO:0000256" key="1">
    <source>
        <dbReference type="ARBA" id="ARBA00007484"/>
    </source>
</evidence>
<dbReference type="PANTHER" id="PTHR33516">
    <property type="entry name" value="LEXA REPRESSOR"/>
    <property type="match status" value="1"/>
</dbReference>
<dbReference type="NCBIfam" id="TIGR00498">
    <property type="entry name" value="lexA"/>
    <property type="match status" value="1"/>
</dbReference>
<dbReference type="FunFam" id="2.10.109.10:FF:000001">
    <property type="entry name" value="LexA repressor"/>
    <property type="match status" value="1"/>
</dbReference>
<dbReference type="GO" id="GO:0006508">
    <property type="term" value="P:proteolysis"/>
    <property type="evidence" value="ECO:0007669"/>
    <property type="project" value="InterPro"/>
</dbReference>
<comment type="subunit">
    <text evidence="2">Homodimer.</text>
</comment>
<evidence type="ECO:0000256" key="7">
    <source>
        <dbReference type="ARBA" id="ARBA00022813"/>
    </source>
</evidence>
<evidence type="ECO:0000256" key="6">
    <source>
        <dbReference type="ARBA" id="ARBA00022801"/>
    </source>
</evidence>
<name>X1EXM8_9ZZZZ</name>
<dbReference type="InterPro" id="IPR036390">
    <property type="entry name" value="WH_DNA-bd_sf"/>
</dbReference>
<keyword evidence="10" id="KW-0804">Transcription</keyword>
<evidence type="ECO:0000256" key="12">
    <source>
        <dbReference type="ARBA" id="ARBA00023236"/>
    </source>
</evidence>
<dbReference type="GO" id="GO:0045892">
    <property type="term" value="P:negative regulation of DNA-templated transcription"/>
    <property type="evidence" value="ECO:0007669"/>
    <property type="project" value="InterPro"/>
</dbReference>
<dbReference type="GO" id="GO:0009432">
    <property type="term" value="P:SOS response"/>
    <property type="evidence" value="ECO:0007669"/>
    <property type="project" value="UniProtKB-KW"/>
</dbReference>
<keyword evidence="9" id="KW-0238">DNA-binding</keyword>
<dbReference type="InterPro" id="IPR006199">
    <property type="entry name" value="LexA_DNA-bd_dom"/>
</dbReference>
<organism evidence="16">
    <name type="scientific">marine sediment metagenome</name>
    <dbReference type="NCBI Taxonomy" id="412755"/>
    <lineage>
        <taxon>unclassified sequences</taxon>
        <taxon>metagenomes</taxon>
        <taxon>ecological metagenomes</taxon>
    </lineage>
</organism>
<dbReference type="PANTHER" id="PTHR33516:SF2">
    <property type="entry name" value="LEXA REPRESSOR-RELATED"/>
    <property type="match status" value="1"/>
</dbReference>
<dbReference type="AlphaFoldDB" id="X1EXM8"/>
<comment type="similarity">
    <text evidence="1">Belongs to the peptidase S24 family.</text>
</comment>
<keyword evidence="12" id="KW-0742">SOS response</keyword>
<dbReference type="InterPro" id="IPR015927">
    <property type="entry name" value="Peptidase_S24_S26A/B/C"/>
</dbReference>
<evidence type="ECO:0000259" key="13">
    <source>
        <dbReference type="Pfam" id="PF00717"/>
    </source>
</evidence>
<keyword evidence="4" id="KW-0235">DNA replication</keyword>
<proteinExistence type="inferred from homology"/>
<dbReference type="PRINTS" id="PR00726">
    <property type="entry name" value="LEXASERPTASE"/>
</dbReference>
<dbReference type="HAMAP" id="MF_00015">
    <property type="entry name" value="LexA"/>
    <property type="match status" value="1"/>
</dbReference>
<dbReference type="CDD" id="cd06529">
    <property type="entry name" value="S24_LexA-like"/>
    <property type="match status" value="1"/>
</dbReference>
<evidence type="ECO:0000256" key="11">
    <source>
        <dbReference type="ARBA" id="ARBA00023204"/>
    </source>
</evidence>
<evidence type="ECO:0000256" key="2">
    <source>
        <dbReference type="ARBA" id="ARBA00011738"/>
    </source>
</evidence>
<feature type="domain" description="Peptidase S24/S26A/S26B/S26C" evidence="13">
    <location>
        <begin position="89"/>
        <end position="202"/>
    </location>
</feature>
<dbReference type="Pfam" id="PF01726">
    <property type="entry name" value="LexA_DNA_bind"/>
    <property type="match status" value="1"/>
</dbReference>
<gene>
    <name evidence="15" type="ORF">S01H4_01050</name>
    <name evidence="16" type="ORF">S03H2_02399</name>
</gene>
<dbReference type="SUPFAM" id="SSF46785">
    <property type="entry name" value="Winged helix' DNA-binding domain"/>
    <property type="match status" value="1"/>
</dbReference>
<protein>
    <recommendedName>
        <fullName evidence="17">LexA repressor</fullName>
    </recommendedName>
</protein>
<evidence type="ECO:0000313" key="15">
    <source>
        <dbReference type="EMBL" id="GAG66636.1"/>
    </source>
</evidence>
<dbReference type="FunFam" id="1.10.10.10:FF:000009">
    <property type="entry name" value="LexA repressor"/>
    <property type="match status" value="1"/>
</dbReference>
<comment type="caution">
    <text evidence="16">The sequence shown here is derived from an EMBL/GenBank/DDBJ whole genome shotgun (WGS) entry which is preliminary data.</text>
</comment>
<keyword evidence="3" id="KW-0678">Repressor</keyword>
<dbReference type="EMBL" id="BARU01000796">
    <property type="protein sequence ID" value="GAH25040.1"/>
    <property type="molecule type" value="Genomic_DNA"/>
</dbReference>
<dbReference type="InterPro" id="IPR006200">
    <property type="entry name" value="LexA"/>
</dbReference>
<accession>X1EXM8</accession>
<evidence type="ECO:0000256" key="8">
    <source>
        <dbReference type="ARBA" id="ARBA00023015"/>
    </source>
</evidence>
<evidence type="ECO:0000259" key="14">
    <source>
        <dbReference type="Pfam" id="PF01726"/>
    </source>
</evidence>
<dbReference type="Gene3D" id="1.10.10.10">
    <property type="entry name" value="Winged helix-like DNA-binding domain superfamily/Winged helix DNA-binding domain"/>
    <property type="match status" value="1"/>
</dbReference>
<dbReference type="Gene3D" id="2.10.109.10">
    <property type="entry name" value="Umud Fragment, subunit A"/>
    <property type="match status" value="1"/>
</dbReference>
<dbReference type="InterPro" id="IPR050077">
    <property type="entry name" value="LexA_repressor"/>
</dbReference>
<sequence length="209" mass="23665">MTSNISSRQEKILKFISKKIKKSGYPPSIREIARAVGLSSSATVHSHLKKLEEKGYIKRDQSKPRAISLLSRQEDETIDRGFNNLVYIPVVGNIAAGRPILADENIEDYFPLTSDFVKGKKEVFILHVRGDSMVNAGILDRDYIIVRKQDNAINGEIIVALLEDEATVKRFFKTDKNIKLMPENDYMKPVVVDDVKILGKVIGVIRKYF</sequence>